<comment type="caution">
    <text evidence="1">The sequence shown here is derived from an EMBL/GenBank/DDBJ whole genome shotgun (WGS) entry which is preliminary data.</text>
</comment>
<dbReference type="AlphaFoldDB" id="A0A1G4Y5X5"/>
<gene>
    <name evidence="1" type="ORF">SAMN02927897_01997</name>
</gene>
<accession>A0A1G4Y5X5</accession>
<protein>
    <submittedName>
        <fullName evidence="1">Uncharacterized protein</fullName>
    </submittedName>
</protein>
<proteinExistence type="predicted"/>
<reference evidence="1 2" key="1">
    <citation type="submission" date="2016-10" db="EMBL/GenBank/DDBJ databases">
        <authorList>
            <person name="Varghese N."/>
            <person name="Submissions S."/>
        </authorList>
    </citation>
    <scope>NUCLEOTIDE SEQUENCE [LARGE SCALE GENOMIC DNA]</scope>
    <source>
        <strain evidence="1 2">CGMCC 1.12102</strain>
    </source>
</reference>
<evidence type="ECO:0000313" key="2">
    <source>
        <dbReference type="Proteomes" id="UP000183569"/>
    </source>
</evidence>
<dbReference type="EMBL" id="FMUI01000005">
    <property type="protein sequence ID" value="SCX48779.1"/>
    <property type="molecule type" value="Genomic_DNA"/>
</dbReference>
<dbReference type="Proteomes" id="UP000183569">
    <property type="component" value="Unassembled WGS sequence"/>
</dbReference>
<evidence type="ECO:0000313" key="1">
    <source>
        <dbReference type="EMBL" id="SCX48779.1"/>
    </source>
</evidence>
<sequence length="86" mass="9855">MTGSESKVGYIQTFLTQRTKININLINDISIKTIEVLVIIKFDHYPFISSRVIALLLALFTCEFYCYPLELYSGSWRGEIVLPAHP</sequence>
<organism evidence="1 2">
    <name type="scientific">Kosakonia sacchari</name>
    <dbReference type="NCBI Taxonomy" id="1158459"/>
    <lineage>
        <taxon>Bacteria</taxon>
        <taxon>Pseudomonadati</taxon>
        <taxon>Pseudomonadota</taxon>
        <taxon>Gammaproteobacteria</taxon>
        <taxon>Enterobacterales</taxon>
        <taxon>Enterobacteriaceae</taxon>
        <taxon>Kosakonia</taxon>
    </lineage>
</organism>
<name>A0A1G4Y5X5_9ENTR</name>